<feature type="transmembrane region" description="Helical" evidence="7">
    <location>
        <begin position="142"/>
        <end position="163"/>
    </location>
</feature>
<sequence length="349" mass="35770">MTGTGSSRWEGPSGAEDSRPGWRRSGLLRPLVGVAFLVWLLWWYPLEAFTDAFGAVDGRSVAAALGIGLATTVLCAARWVLVARGVGLCLPWLRAVGDYYRAVFLNAVLPVGVLGDAHRAVSHGRYAGDLARGVRAVVLERMAGQLVLAGVCAAGLFTLPAALLGPGLLAVAASVAVFAVVALVVAIGWVVGRRRGSRWWRALSATVADTRAGLFTLTTGPGVVLLSLAALAGHLALFLVAARAAGTTAATLALLPLLVLALVAMGVPANVGGWGPREAVTALAFGAAGLGAEQGLTVSVAYGLLALVAALPGGLVLVWRLLRVEHVQVPGEDLDQVRQQVPALGRGGS</sequence>
<proteinExistence type="predicted"/>
<keyword evidence="3 7" id="KW-0812">Transmembrane</keyword>
<feature type="region of interest" description="Disordered" evidence="6">
    <location>
        <begin position="1"/>
        <end position="20"/>
    </location>
</feature>
<dbReference type="GO" id="GO:0005886">
    <property type="term" value="C:plasma membrane"/>
    <property type="evidence" value="ECO:0007669"/>
    <property type="project" value="UniProtKB-SubCell"/>
</dbReference>
<accession>A0A840WDH6</accession>
<evidence type="ECO:0000256" key="4">
    <source>
        <dbReference type="ARBA" id="ARBA00022989"/>
    </source>
</evidence>
<dbReference type="PANTHER" id="PTHR40277:SF1">
    <property type="entry name" value="BLL5419 PROTEIN"/>
    <property type="match status" value="1"/>
</dbReference>
<evidence type="ECO:0000256" key="2">
    <source>
        <dbReference type="ARBA" id="ARBA00022475"/>
    </source>
</evidence>
<keyword evidence="4 7" id="KW-1133">Transmembrane helix</keyword>
<reference evidence="8 9" key="1">
    <citation type="submission" date="2020-08" db="EMBL/GenBank/DDBJ databases">
        <title>Sequencing the genomes of 1000 actinobacteria strains.</title>
        <authorList>
            <person name="Klenk H.-P."/>
        </authorList>
    </citation>
    <scope>NUCLEOTIDE SEQUENCE [LARGE SCALE GENOMIC DNA]</scope>
    <source>
        <strain evidence="8 9">DSM 44598</strain>
    </source>
</reference>
<evidence type="ECO:0000256" key="1">
    <source>
        <dbReference type="ARBA" id="ARBA00004651"/>
    </source>
</evidence>
<keyword evidence="5 7" id="KW-0472">Membrane</keyword>
<dbReference type="InterPro" id="IPR022791">
    <property type="entry name" value="L-PG_synthase/AglD"/>
</dbReference>
<dbReference type="Pfam" id="PF03706">
    <property type="entry name" value="LPG_synthase_TM"/>
    <property type="match status" value="1"/>
</dbReference>
<comment type="subcellular location">
    <subcellularLocation>
        <location evidence="1">Cell membrane</location>
        <topology evidence="1">Multi-pass membrane protein</topology>
    </subcellularLocation>
</comment>
<evidence type="ECO:0000256" key="5">
    <source>
        <dbReference type="ARBA" id="ARBA00023136"/>
    </source>
</evidence>
<comment type="caution">
    <text evidence="8">The sequence shown here is derived from an EMBL/GenBank/DDBJ whole genome shotgun (WGS) entry which is preliminary data.</text>
</comment>
<feature type="transmembrane region" description="Helical" evidence="7">
    <location>
        <begin position="300"/>
        <end position="322"/>
    </location>
</feature>
<feature type="transmembrane region" description="Helical" evidence="7">
    <location>
        <begin position="249"/>
        <end position="267"/>
    </location>
</feature>
<feature type="transmembrane region" description="Helical" evidence="7">
    <location>
        <begin position="169"/>
        <end position="192"/>
    </location>
</feature>
<keyword evidence="2" id="KW-1003">Cell membrane</keyword>
<keyword evidence="9" id="KW-1185">Reference proteome</keyword>
<dbReference type="PANTHER" id="PTHR40277">
    <property type="entry name" value="BLL5419 PROTEIN"/>
    <property type="match status" value="1"/>
</dbReference>
<feature type="transmembrane region" description="Helical" evidence="7">
    <location>
        <begin position="223"/>
        <end position="242"/>
    </location>
</feature>
<feature type="transmembrane region" description="Helical" evidence="7">
    <location>
        <begin position="27"/>
        <end position="46"/>
    </location>
</feature>
<gene>
    <name evidence="8" type="ORF">HNR07_001172</name>
</gene>
<name>A0A840WDH6_9ACTN</name>
<organism evidence="8 9">
    <name type="scientific">Nocardiopsis metallicus</name>
    <dbReference type="NCBI Taxonomy" id="179819"/>
    <lineage>
        <taxon>Bacteria</taxon>
        <taxon>Bacillati</taxon>
        <taxon>Actinomycetota</taxon>
        <taxon>Actinomycetes</taxon>
        <taxon>Streptosporangiales</taxon>
        <taxon>Nocardiopsidaceae</taxon>
        <taxon>Nocardiopsis</taxon>
    </lineage>
</organism>
<evidence type="ECO:0000313" key="8">
    <source>
        <dbReference type="EMBL" id="MBB5490035.1"/>
    </source>
</evidence>
<dbReference type="EMBL" id="JACHDO010000001">
    <property type="protein sequence ID" value="MBB5490035.1"/>
    <property type="molecule type" value="Genomic_DNA"/>
</dbReference>
<protein>
    <submittedName>
        <fullName evidence="8">Uncharacterized membrane protein YbhN (UPF0104 family)</fullName>
    </submittedName>
</protein>
<evidence type="ECO:0000256" key="3">
    <source>
        <dbReference type="ARBA" id="ARBA00022692"/>
    </source>
</evidence>
<evidence type="ECO:0000256" key="6">
    <source>
        <dbReference type="SAM" id="MobiDB-lite"/>
    </source>
</evidence>
<evidence type="ECO:0000256" key="7">
    <source>
        <dbReference type="SAM" id="Phobius"/>
    </source>
</evidence>
<evidence type="ECO:0000313" key="9">
    <source>
        <dbReference type="Proteomes" id="UP000579647"/>
    </source>
</evidence>
<dbReference type="Proteomes" id="UP000579647">
    <property type="component" value="Unassembled WGS sequence"/>
</dbReference>
<dbReference type="AlphaFoldDB" id="A0A840WDH6"/>
<feature type="transmembrane region" description="Helical" evidence="7">
    <location>
        <begin position="61"/>
        <end position="81"/>
    </location>
</feature>